<reference evidence="4" key="1">
    <citation type="submission" date="2014-04" db="EMBL/GenBank/DDBJ databases">
        <title>Whole-Genome optical mapping and complete genome sequence of Sphingobacterium deserti sp. nov., a new spaces isolated from desert in the west of China.</title>
        <authorList>
            <person name="Teng C."/>
            <person name="Zhou Z."/>
            <person name="Li X."/>
            <person name="Chen M."/>
            <person name="Lin M."/>
            <person name="Wang L."/>
            <person name="Su S."/>
            <person name="Zhang C."/>
            <person name="Zhang W."/>
        </authorList>
    </citation>
    <scope>NUCLEOTIDE SEQUENCE [LARGE SCALE GENOMIC DNA]</scope>
    <source>
        <strain evidence="4">ACCC05744</strain>
    </source>
</reference>
<dbReference type="PATRIC" id="fig|1229276.3.peg.2429"/>
<organism evidence="3 4">
    <name type="scientific">Sphingobacterium deserti</name>
    <dbReference type="NCBI Taxonomy" id="1229276"/>
    <lineage>
        <taxon>Bacteria</taxon>
        <taxon>Pseudomonadati</taxon>
        <taxon>Bacteroidota</taxon>
        <taxon>Sphingobacteriia</taxon>
        <taxon>Sphingobacteriales</taxon>
        <taxon>Sphingobacteriaceae</taxon>
        <taxon>Sphingobacterium</taxon>
    </lineage>
</organism>
<keyword evidence="4" id="KW-1185">Reference proteome</keyword>
<evidence type="ECO:0000313" key="4">
    <source>
        <dbReference type="Proteomes" id="UP000031802"/>
    </source>
</evidence>
<keyword evidence="2" id="KW-0812">Transmembrane</keyword>
<feature type="region of interest" description="Disordered" evidence="1">
    <location>
        <begin position="137"/>
        <end position="180"/>
    </location>
</feature>
<evidence type="ECO:0008006" key="5">
    <source>
        <dbReference type="Google" id="ProtNLM"/>
    </source>
</evidence>
<evidence type="ECO:0000256" key="2">
    <source>
        <dbReference type="SAM" id="Phobius"/>
    </source>
</evidence>
<comment type="caution">
    <text evidence="3">The sequence shown here is derived from an EMBL/GenBank/DDBJ whole genome shotgun (WGS) entry which is preliminary data.</text>
</comment>
<sequence>MYYQSQEENNLPKAIGLSTAVMGILVLIAFFVVFGGDVPRYGMGGIVVNYGTSEEGMGDDYMSVDEPSMDENANNVKPDKIDPVATPVPTPSQQVADKVVATQDVEDAPAVPKNEKPVKANADVATVAKKDAKPAVNPNALYKGKKNNATGTGDGTGSTAGNQGSNLGDPLASNYGEGGSGDGNMMLTIANRRFEVPPRIQDDGQQAGRVAVEFKVNKSGTVTYARAGVRGTTISSRSLLEKCERAVMGARLNQLPNAPDSQTGVILFNFKLR</sequence>
<dbReference type="Proteomes" id="UP000031802">
    <property type="component" value="Unassembled WGS sequence"/>
</dbReference>
<reference evidence="3 4" key="2">
    <citation type="journal article" date="2015" name="PLoS ONE">
        <title>Whole-Genome Optical Mapping and Finished Genome Sequence of Sphingobacterium deserti sp. nov., a New Species Isolated from the Western Desert of China.</title>
        <authorList>
            <person name="Teng C."/>
            <person name="Zhou Z."/>
            <person name="Molnar I."/>
            <person name="Li X."/>
            <person name="Tang R."/>
            <person name="Chen M."/>
            <person name="Wang L."/>
            <person name="Su S."/>
            <person name="Zhang W."/>
            <person name="Lin M."/>
        </authorList>
    </citation>
    <scope>NUCLEOTIDE SEQUENCE [LARGE SCALE GENOMIC DNA]</scope>
    <source>
        <strain evidence="4">ACCC05744</strain>
    </source>
</reference>
<evidence type="ECO:0000313" key="3">
    <source>
        <dbReference type="EMBL" id="KGE13837.1"/>
    </source>
</evidence>
<dbReference type="RefSeq" id="WP_037499435.1">
    <property type="nucleotide sequence ID" value="NZ_JJMU01000035.1"/>
</dbReference>
<feature type="transmembrane region" description="Helical" evidence="2">
    <location>
        <begin position="15"/>
        <end position="34"/>
    </location>
</feature>
<name>A0A0B8T085_9SPHI</name>
<dbReference type="eggNOG" id="COG0810">
    <property type="taxonomic scope" value="Bacteria"/>
</dbReference>
<proteinExistence type="predicted"/>
<keyword evidence="2" id="KW-1133">Transmembrane helix</keyword>
<evidence type="ECO:0000256" key="1">
    <source>
        <dbReference type="SAM" id="MobiDB-lite"/>
    </source>
</evidence>
<protein>
    <recommendedName>
        <fullName evidence="5">Energy transducer TonB</fullName>
    </recommendedName>
</protein>
<dbReference type="AlphaFoldDB" id="A0A0B8T085"/>
<gene>
    <name evidence="3" type="ORF">DI53_2366</name>
</gene>
<accession>A0A0B8T085</accession>
<dbReference type="STRING" id="1229276.DI53_2366"/>
<keyword evidence="2" id="KW-0472">Membrane</keyword>
<dbReference type="OrthoDB" id="676306at2"/>
<dbReference type="EMBL" id="JJMU01000035">
    <property type="protein sequence ID" value="KGE13837.1"/>
    <property type="molecule type" value="Genomic_DNA"/>
</dbReference>